<dbReference type="PANTHER" id="PTHR11986:SF113">
    <property type="entry name" value="SUCCINYLORNITHINE TRANSAMINASE"/>
    <property type="match status" value="1"/>
</dbReference>
<comment type="subcellular location">
    <subcellularLocation>
        <location evidence="4">Cytoplasm</location>
    </subcellularLocation>
</comment>
<dbReference type="Gene3D" id="3.90.1150.10">
    <property type="entry name" value="Aspartate Aminotransferase, domain 1"/>
    <property type="match status" value="1"/>
</dbReference>
<organism evidence="5 6">
    <name type="scientific">Psychromonas aquatilis</name>
    <dbReference type="NCBI Taxonomy" id="2005072"/>
    <lineage>
        <taxon>Bacteria</taxon>
        <taxon>Pseudomonadati</taxon>
        <taxon>Pseudomonadota</taxon>
        <taxon>Gammaproteobacteria</taxon>
        <taxon>Alteromonadales</taxon>
        <taxon>Psychromonadaceae</taxon>
        <taxon>Psychromonas</taxon>
    </lineage>
</organism>
<evidence type="ECO:0000256" key="2">
    <source>
        <dbReference type="ARBA" id="ARBA00022679"/>
    </source>
</evidence>
<keyword evidence="1 4" id="KW-0032">Aminotransferase</keyword>
<dbReference type="CDD" id="cd00610">
    <property type="entry name" value="OAT_like"/>
    <property type="match status" value="1"/>
</dbReference>
<sequence length="407" mass="44114">MPHSEITRSLFDQVMVPNYAPLDMIPVRGEGSRLWDQKDNEYIDLTAGIAVNALGHAHPELVNALTEQAQKVWHVSNIYTNEPALGLAQKIVDNTFAEKVFFANSGAEANEAALKLARRVAFDKYGEDKSEIIAFYQGFHGRTFFTVTAGGQSSYSDGFGPKPANITHLEYNDLAALEKAISDKTCAVILEPLQGEGGVLPITPEFAQGVRALCDKHNALMILDEVQTGMGRTGELFAYMALDIVPDVVTSAKALGAGFPIAAMLTKTDLAAHFVVGSHGTTFGGNPLACAVAGKAFDLINDQKLLDGVKQKEQLIRKHLQLINDEFSVFKEVRGKGLLLGAVLNEQYQDQAKAFFLESAQQGLLVLVAGANVLRFAPALNISDDLIEQAMLKLKQAVKNVVNQDTE</sequence>
<dbReference type="EMBL" id="JBAKAZ010000006">
    <property type="protein sequence ID" value="MEL0628461.1"/>
    <property type="molecule type" value="Genomic_DNA"/>
</dbReference>
<comment type="catalytic activity">
    <reaction evidence="4">
        <text>N(2)-acetyl-L-ornithine + 2-oxoglutarate = N-acetyl-L-glutamate 5-semialdehyde + L-glutamate</text>
        <dbReference type="Rhea" id="RHEA:18049"/>
        <dbReference type="ChEBI" id="CHEBI:16810"/>
        <dbReference type="ChEBI" id="CHEBI:29123"/>
        <dbReference type="ChEBI" id="CHEBI:29985"/>
        <dbReference type="ChEBI" id="CHEBI:57805"/>
        <dbReference type="EC" id="2.6.1.11"/>
    </reaction>
</comment>
<dbReference type="InterPro" id="IPR015424">
    <property type="entry name" value="PyrdxlP-dep_Trfase"/>
</dbReference>
<evidence type="ECO:0000256" key="1">
    <source>
        <dbReference type="ARBA" id="ARBA00022576"/>
    </source>
</evidence>
<dbReference type="NCBIfam" id="NF002325">
    <property type="entry name" value="PRK01278.1"/>
    <property type="match status" value="1"/>
</dbReference>
<evidence type="ECO:0000256" key="3">
    <source>
        <dbReference type="ARBA" id="ARBA00022898"/>
    </source>
</evidence>
<dbReference type="NCBIfam" id="TIGR00707">
    <property type="entry name" value="argD"/>
    <property type="match status" value="1"/>
</dbReference>
<dbReference type="RefSeq" id="WP_341596429.1">
    <property type="nucleotide sequence ID" value="NZ_JBAKAZ010000006.1"/>
</dbReference>
<dbReference type="EC" id="2.6.1.11" evidence="4"/>
<dbReference type="NCBIfam" id="TIGR03246">
    <property type="entry name" value="arg_catab_astC"/>
    <property type="match status" value="1"/>
</dbReference>
<keyword evidence="3 4" id="KW-0663">Pyridoxal phosphate</keyword>
<name>A0ABU9GMD8_9GAMM</name>
<evidence type="ECO:0000256" key="4">
    <source>
        <dbReference type="HAMAP-Rule" id="MF_01107"/>
    </source>
</evidence>
<dbReference type="NCBIfam" id="NF003468">
    <property type="entry name" value="PRK05093.1"/>
    <property type="match status" value="1"/>
</dbReference>
<reference evidence="5 6" key="1">
    <citation type="submission" date="2024-02" db="EMBL/GenBank/DDBJ databases">
        <title>Bacteria isolated from the canopy kelp, Nereocystis luetkeana.</title>
        <authorList>
            <person name="Pfister C.A."/>
            <person name="Younker I.T."/>
            <person name="Light S.H."/>
        </authorList>
    </citation>
    <scope>NUCLEOTIDE SEQUENCE [LARGE SCALE GENOMIC DNA]</scope>
    <source>
        <strain evidence="5 6">TI.1.05</strain>
    </source>
</reference>
<comment type="similarity">
    <text evidence="4">Belongs to the class-III pyridoxal-phosphate-dependent aminotransferase family. ArgD subfamily.</text>
</comment>
<dbReference type="PANTHER" id="PTHR11986">
    <property type="entry name" value="AMINOTRANSFERASE CLASS III"/>
    <property type="match status" value="1"/>
</dbReference>
<comment type="subunit">
    <text evidence="4">Homodimer.</text>
</comment>
<comment type="caution">
    <text evidence="5">The sequence shown here is derived from an EMBL/GenBank/DDBJ whole genome shotgun (WGS) entry which is preliminary data.</text>
</comment>
<keyword evidence="4" id="KW-0963">Cytoplasm</keyword>
<feature type="binding site" evidence="4">
    <location>
        <position position="142"/>
    </location>
    <ligand>
        <name>N(2)-acetyl-L-ornithine</name>
        <dbReference type="ChEBI" id="CHEBI:57805"/>
    </ligand>
</feature>
<dbReference type="Pfam" id="PF00202">
    <property type="entry name" value="Aminotran_3"/>
    <property type="match status" value="1"/>
</dbReference>
<dbReference type="HAMAP" id="MF_01107">
    <property type="entry name" value="ArgD_aminotrans_3"/>
    <property type="match status" value="1"/>
</dbReference>
<feature type="binding site" evidence="4">
    <location>
        <begin position="224"/>
        <end position="227"/>
    </location>
    <ligand>
        <name>pyridoxal 5'-phosphate</name>
        <dbReference type="ChEBI" id="CHEBI:597326"/>
    </ligand>
</feature>
<evidence type="ECO:0000313" key="5">
    <source>
        <dbReference type="EMBL" id="MEL0628461.1"/>
    </source>
</evidence>
<accession>A0ABU9GMD8</accession>
<keyword evidence="6" id="KW-1185">Reference proteome</keyword>
<keyword evidence="4" id="KW-0055">Arginine biosynthesis</keyword>
<feature type="binding site" evidence="4">
    <location>
        <position position="282"/>
    </location>
    <ligand>
        <name>pyridoxal 5'-phosphate</name>
        <dbReference type="ChEBI" id="CHEBI:597326"/>
    </ligand>
</feature>
<dbReference type="SUPFAM" id="SSF53383">
    <property type="entry name" value="PLP-dependent transferases"/>
    <property type="match status" value="1"/>
</dbReference>
<protein>
    <recommendedName>
        <fullName evidence="4">Acetylornithine aminotransferase</fullName>
        <shortName evidence="4">ACOAT</shortName>
        <ecNumber evidence="4">2.6.1.11</ecNumber>
    </recommendedName>
</protein>
<keyword evidence="4" id="KW-0028">Amino-acid biosynthesis</keyword>
<dbReference type="InterPro" id="IPR015421">
    <property type="entry name" value="PyrdxlP-dep_Trfase_major"/>
</dbReference>
<evidence type="ECO:0000313" key="6">
    <source>
        <dbReference type="Proteomes" id="UP001369082"/>
    </source>
</evidence>
<feature type="modified residue" description="N6-(pyridoxal phosphate)lysine" evidence="4">
    <location>
        <position position="253"/>
    </location>
</feature>
<dbReference type="InterPro" id="IPR049704">
    <property type="entry name" value="Aminotrans_3_PPA_site"/>
</dbReference>
<dbReference type="InterPro" id="IPR004636">
    <property type="entry name" value="AcOrn/SuccOrn_fam"/>
</dbReference>
<comment type="pathway">
    <text evidence="4">Amino-acid biosynthesis; L-arginine biosynthesis; N(2)-acetyl-L-ornithine from L-glutamate: step 4/4.</text>
</comment>
<dbReference type="GO" id="GO:0008483">
    <property type="term" value="F:transaminase activity"/>
    <property type="evidence" value="ECO:0007669"/>
    <property type="project" value="UniProtKB-KW"/>
</dbReference>
<dbReference type="PROSITE" id="PS00600">
    <property type="entry name" value="AA_TRANSFER_CLASS_3"/>
    <property type="match status" value="1"/>
</dbReference>
<keyword evidence="2 4" id="KW-0808">Transferase</keyword>
<dbReference type="PIRSF" id="PIRSF000521">
    <property type="entry name" value="Transaminase_4ab_Lys_Orn"/>
    <property type="match status" value="1"/>
</dbReference>
<feature type="binding site" evidence="4">
    <location>
        <position position="281"/>
    </location>
    <ligand>
        <name>N(2)-acetyl-L-ornithine</name>
        <dbReference type="ChEBI" id="CHEBI:57805"/>
    </ligand>
</feature>
<dbReference type="Gene3D" id="3.40.640.10">
    <property type="entry name" value="Type I PLP-dependent aspartate aminotransferase-like (Major domain)"/>
    <property type="match status" value="1"/>
</dbReference>
<feature type="binding site" evidence="4">
    <location>
        <begin position="106"/>
        <end position="107"/>
    </location>
    <ligand>
        <name>pyridoxal 5'-phosphate</name>
        <dbReference type="ChEBI" id="CHEBI:597326"/>
    </ligand>
</feature>
<comment type="miscellaneous">
    <text evidence="4">May also have succinyldiaminopimelate aminotransferase activity, thus carrying out the corresponding step in lysine biosynthesis.</text>
</comment>
<comment type="cofactor">
    <cofactor evidence="4">
        <name>pyridoxal 5'-phosphate</name>
        <dbReference type="ChEBI" id="CHEBI:597326"/>
    </cofactor>
    <text evidence="4">Binds 1 pyridoxal phosphate per subunit.</text>
</comment>
<dbReference type="InterPro" id="IPR005814">
    <property type="entry name" value="Aminotrans_3"/>
</dbReference>
<gene>
    <name evidence="4" type="primary">argD</name>
    <name evidence="5" type="ORF">V6256_02480</name>
</gene>
<dbReference type="InterPro" id="IPR050103">
    <property type="entry name" value="Class-III_PLP-dep_AT"/>
</dbReference>
<proteinExistence type="inferred from homology"/>
<dbReference type="InterPro" id="IPR015422">
    <property type="entry name" value="PyrdxlP-dep_Trfase_small"/>
</dbReference>
<dbReference type="Proteomes" id="UP001369082">
    <property type="component" value="Unassembled WGS sequence"/>
</dbReference>
<feature type="binding site" evidence="4">
    <location>
        <position position="139"/>
    </location>
    <ligand>
        <name>pyridoxal 5'-phosphate</name>
        <dbReference type="ChEBI" id="CHEBI:597326"/>
    </ligand>
</feature>
<dbReference type="InterPro" id="IPR017652">
    <property type="entry name" value="Ac/SucOrn_transaminase_bac"/>
</dbReference>